<organism evidence="1">
    <name type="scientific">bioreactor metagenome</name>
    <dbReference type="NCBI Taxonomy" id="1076179"/>
    <lineage>
        <taxon>unclassified sequences</taxon>
        <taxon>metagenomes</taxon>
        <taxon>ecological metagenomes</taxon>
    </lineage>
</organism>
<gene>
    <name evidence="1" type="ORF">SDC9_125877</name>
</gene>
<dbReference type="AlphaFoldDB" id="A0A645CQ60"/>
<dbReference type="InterPro" id="IPR008003">
    <property type="entry name" value="DUF739"/>
</dbReference>
<evidence type="ECO:0008006" key="2">
    <source>
        <dbReference type="Google" id="ProtNLM"/>
    </source>
</evidence>
<accession>A0A645CQ60</accession>
<reference evidence="1" key="1">
    <citation type="submission" date="2019-08" db="EMBL/GenBank/DDBJ databases">
        <authorList>
            <person name="Kucharzyk K."/>
            <person name="Murdoch R.W."/>
            <person name="Higgins S."/>
            <person name="Loffler F."/>
        </authorList>
    </citation>
    <scope>NUCLEOTIDE SEQUENCE</scope>
</reference>
<sequence length="70" mass="8080">MDFSKLRGRIIEKFRTGKNFAEAMGMSTRTLSMKLTGCREFKPTEIVKALSLLELKAEDVQVYFFTLKVQ</sequence>
<protein>
    <recommendedName>
        <fullName evidence="2">DUF739 domain-containing protein</fullName>
    </recommendedName>
</protein>
<dbReference type="EMBL" id="VSSQ01028957">
    <property type="protein sequence ID" value="MPM78862.1"/>
    <property type="molecule type" value="Genomic_DNA"/>
</dbReference>
<evidence type="ECO:0000313" key="1">
    <source>
        <dbReference type="EMBL" id="MPM78862.1"/>
    </source>
</evidence>
<name>A0A645CQ60_9ZZZZ</name>
<proteinExistence type="predicted"/>
<comment type="caution">
    <text evidence="1">The sequence shown here is derived from an EMBL/GenBank/DDBJ whole genome shotgun (WGS) entry which is preliminary data.</text>
</comment>
<dbReference type="Pfam" id="PF05339">
    <property type="entry name" value="DUF739"/>
    <property type="match status" value="1"/>
</dbReference>